<evidence type="ECO:0008006" key="5">
    <source>
        <dbReference type="Google" id="ProtNLM"/>
    </source>
</evidence>
<organism evidence="3 4">
    <name type="scientific">Paenibacillus timonensis</name>
    <dbReference type="NCBI Taxonomy" id="225915"/>
    <lineage>
        <taxon>Bacteria</taxon>
        <taxon>Bacillati</taxon>
        <taxon>Bacillota</taxon>
        <taxon>Bacilli</taxon>
        <taxon>Bacillales</taxon>
        <taxon>Paenibacillaceae</taxon>
        <taxon>Paenibacillus</taxon>
    </lineage>
</organism>
<comment type="caution">
    <text evidence="3">The sequence shown here is derived from an EMBL/GenBank/DDBJ whole genome shotgun (WGS) entry which is preliminary data.</text>
</comment>
<dbReference type="EMBL" id="JBHTKZ010000051">
    <property type="protein sequence ID" value="MFD1183634.1"/>
    <property type="molecule type" value="Genomic_DNA"/>
</dbReference>
<gene>
    <name evidence="3" type="ORF">ACFQ2Z_20015</name>
</gene>
<evidence type="ECO:0000313" key="4">
    <source>
        <dbReference type="Proteomes" id="UP001597211"/>
    </source>
</evidence>
<sequence length="510" mass="56866">MDTNQNALRKKMTATPATQAAKVGPHQTLLRLGKEGNKFFSSPNREPYVCLNFEQSSKAMKIKHKNFKGLLTKLFFEETGEAPTPDALNQALNQFDAIATFSGGTHPVELRVGEHEDNFYYDLSRSGKGSVVEIGKDGWRLTSGSPVYFLGTPNMKPQVVPNETGGNLWRLLKHIRFKSNSDKLLYLVYIVSCFVFDIPHPILILWGEKGAAKSTSSRITRAIVDPAQRDMTSLPTGLHDLGLSLQNNYMPVYDNLSSITPKISDLLCTAATGGGFSTRKFFTDDEETILSFKRCVVLNGINVVASKADLLDRCIMLELDRIDEEERKEERVIVQEFERDMPFILGGIFDTLSKAMAIYPNVQLSSLPRMADFAKWGYAIAEAIKEGYGEAFLKAYKRNRNRASEEAVSAHPVASAIIALMKTTTLWEGPVAELLNVLENIAIRERIDTRTKEWPRAPHALSRRINEVMSNLKSCGIDVVIRHGGTHKIATIQMTPARSGQAKRKKKKAA</sequence>
<dbReference type="Proteomes" id="UP001597211">
    <property type="component" value="Unassembled WGS sequence"/>
</dbReference>
<keyword evidence="2" id="KW-0812">Transmembrane</keyword>
<accession>A0ABW3SFS9</accession>
<keyword evidence="4" id="KW-1185">Reference proteome</keyword>
<keyword evidence="2" id="KW-1133">Transmembrane helix</keyword>
<feature type="transmembrane region" description="Helical" evidence="2">
    <location>
        <begin position="184"/>
        <end position="206"/>
    </location>
</feature>
<evidence type="ECO:0000256" key="2">
    <source>
        <dbReference type="SAM" id="Phobius"/>
    </source>
</evidence>
<proteinExistence type="predicted"/>
<protein>
    <recommendedName>
        <fullName evidence="5">ATP-binding protein</fullName>
    </recommendedName>
</protein>
<evidence type="ECO:0000313" key="3">
    <source>
        <dbReference type="EMBL" id="MFD1183634.1"/>
    </source>
</evidence>
<feature type="region of interest" description="Disordered" evidence="1">
    <location>
        <begin position="1"/>
        <end position="23"/>
    </location>
</feature>
<reference evidence="4" key="1">
    <citation type="journal article" date="2019" name="Int. J. Syst. Evol. Microbiol.">
        <title>The Global Catalogue of Microorganisms (GCM) 10K type strain sequencing project: providing services to taxonomists for standard genome sequencing and annotation.</title>
        <authorList>
            <consortium name="The Broad Institute Genomics Platform"/>
            <consortium name="The Broad Institute Genome Sequencing Center for Infectious Disease"/>
            <person name="Wu L."/>
            <person name="Ma J."/>
        </authorList>
    </citation>
    <scope>NUCLEOTIDE SEQUENCE [LARGE SCALE GENOMIC DNA]</scope>
    <source>
        <strain evidence="4">CCUG 48216</strain>
    </source>
</reference>
<name>A0ABW3SFS9_9BACL</name>
<keyword evidence="2" id="KW-0472">Membrane</keyword>
<dbReference type="RefSeq" id="WP_240270711.1">
    <property type="nucleotide sequence ID" value="NZ_JAKSXN010000054.1"/>
</dbReference>
<evidence type="ECO:0000256" key="1">
    <source>
        <dbReference type="SAM" id="MobiDB-lite"/>
    </source>
</evidence>